<keyword evidence="1" id="KW-0732">Signal</keyword>
<sequence>MKNLALLLLLTLPAASLAQTKKPPTDLRGVLTEELHSTHDVEDWFVPASTAVAGLTADQAKWTPGKDQHSVGQLAYHIWFWDTQALARFKGEKATPAPSNNDETFNDYSPAQWDELVKKLNQVMTDWDTAVAAADDAKLAANASLIAHVATHNAYHIGQILYVRKLQGAWDPSKGVK</sequence>
<proteinExistence type="predicted"/>
<feature type="signal peptide" evidence="1">
    <location>
        <begin position="1"/>
        <end position="18"/>
    </location>
</feature>
<name>A0ABW1EK48_9BACT</name>
<protein>
    <submittedName>
        <fullName evidence="3">DinB family protein</fullName>
    </submittedName>
</protein>
<accession>A0ABW1EK48</accession>
<comment type="caution">
    <text evidence="3">The sequence shown here is derived from an EMBL/GenBank/DDBJ whole genome shotgun (WGS) entry which is preliminary data.</text>
</comment>
<dbReference type="InterPro" id="IPR024775">
    <property type="entry name" value="DinB-like"/>
</dbReference>
<dbReference type="RefSeq" id="WP_263342050.1">
    <property type="nucleotide sequence ID" value="NZ_JAGSYH010000009.1"/>
</dbReference>
<dbReference type="Proteomes" id="UP001596091">
    <property type="component" value="Unassembled WGS sequence"/>
</dbReference>
<feature type="domain" description="DinB-like" evidence="2">
    <location>
        <begin position="50"/>
        <end position="160"/>
    </location>
</feature>
<dbReference type="SUPFAM" id="SSF109854">
    <property type="entry name" value="DinB/YfiT-like putative metalloenzymes"/>
    <property type="match status" value="1"/>
</dbReference>
<reference evidence="4" key="1">
    <citation type="journal article" date="2019" name="Int. J. Syst. Evol. Microbiol.">
        <title>The Global Catalogue of Microorganisms (GCM) 10K type strain sequencing project: providing services to taxonomists for standard genome sequencing and annotation.</title>
        <authorList>
            <consortium name="The Broad Institute Genomics Platform"/>
            <consortium name="The Broad Institute Genome Sequencing Center for Infectious Disease"/>
            <person name="Wu L."/>
            <person name="Ma J."/>
        </authorList>
    </citation>
    <scope>NUCLEOTIDE SEQUENCE [LARGE SCALE GENOMIC DNA]</scope>
    <source>
        <strain evidence="4">JCM 4087</strain>
    </source>
</reference>
<keyword evidence="4" id="KW-1185">Reference proteome</keyword>
<feature type="chain" id="PRO_5046674927" evidence="1">
    <location>
        <begin position="19"/>
        <end position="177"/>
    </location>
</feature>
<dbReference type="Pfam" id="PF12867">
    <property type="entry name" value="DinB_2"/>
    <property type="match status" value="1"/>
</dbReference>
<dbReference type="InterPro" id="IPR034660">
    <property type="entry name" value="DinB/YfiT-like"/>
</dbReference>
<dbReference type="EMBL" id="JBHSPH010000009">
    <property type="protein sequence ID" value="MFC5864314.1"/>
    <property type="molecule type" value="Genomic_DNA"/>
</dbReference>
<evidence type="ECO:0000313" key="4">
    <source>
        <dbReference type="Proteomes" id="UP001596091"/>
    </source>
</evidence>
<evidence type="ECO:0000259" key="2">
    <source>
        <dbReference type="Pfam" id="PF12867"/>
    </source>
</evidence>
<organism evidence="3 4">
    <name type="scientific">Acidicapsa dinghuensis</name>
    <dbReference type="NCBI Taxonomy" id="2218256"/>
    <lineage>
        <taxon>Bacteria</taxon>
        <taxon>Pseudomonadati</taxon>
        <taxon>Acidobacteriota</taxon>
        <taxon>Terriglobia</taxon>
        <taxon>Terriglobales</taxon>
        <taxon>Acidobacteriaceae</taxon>
        <taxon>Acidicapsa</taxon>
    </lineage>
</organism>
<dbReference type="Gene3D" id="1.20.120.450">
    <property type="entry name" value="dinb family like domain"/>
    <property type="match status" value="1"/>
</dbReference>
<evidence type="ECO:0000313" key="3">
    <source>
        <dbReference type="EMBL" id="MFC5864314.1"/>
    </source>
</evidence>
<evidence type="ECO:0000256" key="1">
    <source>
        <dbReference type="SAM" id="SignalP"/>
    </source>
</evidence>
<gene>
    <name evidence="3" type="ORF">ACFPT7_18555</name>
</gene>